<comment type="caution">
    <text evidence="1">The sequence shown here is derived from an EMBL/GenBank/DDBJ whole genome shotgun (WGS) entry which is preliminary data.</text>
</comment>
<evidence type="ECO:0000313" key="1">
    <source>
        <dbReference type="EMBL" id="KAI0060136.1"/>
    </source>
</evidence>
<proteinExistence type="predicted"/>
<sequence length="558" mass="61198">MNPLQLTSMPGLPSIAISLFYVAVAACALVVSGMILYRIKQLPLRKIPGPPSSSLLSGHYGPLFTPEAGLLHERLFKLYGRVFRISGTLGDSQLIVADSKACHSILLKEQDIFEESPWFLTSNNAIFGAGLTSTQGAHHRKQRKLLNPVFSIKHMRSMIPLFQQLTHQLQDIIRTQVQGGAQEIDMMEWFALLALELVSQGGLGHSFDSLVLPKRESDFARAVKELVPTLSTLAVWREWYPLVSGWVPPRLLRLGAACLPLEALHRAVSIADIMHVNVKKVFDRKKALLVQGDLATVSEVQEGNDIISILLKANTAASDEDRLPEEEIVAQMGTLLSAGSDTTSSALARTIHLLSQHHDIQDKLRKELVEAGVGIDGTELAYDELIALPYLEAVCRETLRLHPPAPIMTRTARADTTIPLSRPITTTSGDTTASLYVPRNTSILINITSINRDPDIWGADAAEWKPERWLAPLPESVEEAHIPGIYSNTLTFLGGGRACIGFKFAQLEMKVALSQLVTSFRFSPSKKEIVWRLGGIVTPSVKGSQAVGANMPIMVENV</sequence>
<protein>
    <submittedName>
        <fullName evidence="1">Cytochrome P450</fullName>
    </submittedName>
</protein>
<dbReference type="EMBL" id="MU277221">
    <property type="protein sequence ID" value="KAI0060136.1"/>
    <property type="molecule type" value="Genomic_DNA"/>
</dbReference>
<accession>A0ACB8SWD2</accession>
<reference evidence="1" key="2">
    <citation type="journal article" date="2022" name="New Phytol.">
        <title>Evolutionary transition to the ectomycorrhizal habit in the genomes of a hyperdiverse lineage of mushroom-forming fungi.</title>
        <authorList>
            <person name="Looney B."/>
            <person name="Miyauchi S."/>
            <person name="Morin E."/>
            <person name="Drula E."/>
            <person name="Courty P.E."/>
            <person name="Kohler A."/>
            <person name="Kuo A."/>
            <person name="LaButti K."/>
            <person name="Pangilinan J."/>
            <person name="Lipzen A."/>
            <person name="Riley R."/>
            <person name="Andreopoulos W."/>
            <person name="He G."/>
            <person name="Johnson J."/>
            <person name="Nolan M."/>
            <person name="Tritt A."/>
            <person name="Barry K.W."/>
            <person name="Grigoriev I.V."/>
            <person name="Nagy L.G."/>
            <person name="Hibbett D."/>
            <person name="Henrissat B."/>
            <person name="Matheny P.B."/>
            <person name="Labbe J."/>
            <person name="Martin F.M."/>
        </authorList>
    </citation>
    <scope>NUCLEOTIDE SEQUENCE</scope>
    <source>
        <strain evidence="1">HHB10654</strain>
    </source>
</reference>
<dbReference type="Proteomes" id="UP000814140">
    <property type="component" value="Unassembled WGS sequence"/>
</dbReference>
<gene>
    <name evidence="1" type="ORF">BV25DRAFT_985441</name>
</gene>
<evidence type="ECO:0000313" key="2">
    <source>
        <dbReference type="Proteomes" id="UP000814140"/>
    </source>
</evidence>
<keyword evidence="2" id="KW-1185">Reference proteome</keyword>
<name>A0ACB8SWD2_9AGAM</name>
<organism evidence="1 2">
    <name type="scientific">Artomyces pyxidatus</name>
    <dbReference type="NCBI Taxonomy" id="48021"/>
    <lineage>
        <taxon>Eukaryota</taxon>
        <taxon>Fungi</taxon>
        <taxon>Dikarya</taxon>
        <taxon>Basidiomycota</taxon>
        <taxon>Agaricomycotina</taxon>
        <taxon>Agaricomycetes</taxon>
        <taxon>Russulales</taxon>
        <taxon>Auriscalpiaceae</taxon>
        <taxon>Artomyces</taxon>
    </lineage>
</organism>
<reference evidence="1" key="1">
    <citation type="submission" date="2021-03" db="EMBL/GenBank/DDBJ databases">
        <authorList>
            <consortium name="DOE Joint Genome Institute"/>
            <person name="Ahrendt S."/>
            <person name="Looney B.P."/>
            <person name="Miyauchi S."/>
            <person name="Morin E."/>
            <person name="Drula E."/>
            <person name="Courty P.E."/>
            <person name="Chicoki N."/>
            <person name="Fauchery L."/>
            <person name="Kohler A."/>
            <person name="Kuo A."/>
            <person name="Labutti K."/>
            <person name="Pangilinan J."/>
            <person name="Lipzen A."/>
            <person name="Riley R."/>
            <person name="Andreopoulos W."/>
            <person name="He G."/>
            <person name="Johnson J."/>
            <person name="Barry K.W."/>
            <person name="Grigoriev I.V."/>
            <person name="Nagy L."/>
            <person name="Hibbett D."/>
            <person name="Henrissat B."/>
            <person name="Matheny P.B."/>
            <person name="Labbe J."/>
            <person name="Martin F."/>
        </authorList>
    </citation>
    <scope>NUCLEOTIDE SEQUENCE</scope>
    <source>
        <strain evidence="1">HHB10654</strain>
    </source>
</reference>